<dbReference type="PANTHER" id="PTHR31973:SF187">
    <property type="entry name" value="MUTATOR TRANSPOSASE MUDRA PROTEIN"/>
    <property type="match status" value="1"/>
</dbReference>
<reference evidence="2" key="1">
    <citation type="submission" date="2016-04" db="EMBL/GenBank/DDBJ databases">
        <title>Cephalotus genome sequencing.</title>
        <authorList>
            <person name="Fukushima K."/>
            <person name="Hasebe M."/>
            <person name="Fang X."/>
        </authorList>
    </citation>
    <scope>NUCLEOTIDE SEQUENCE [LARGE SCALE GENOMIC DNA]</scope>
    <source>
        <strain evidence="2">cv. St1</strain>
    </source>
</reference>
<dbReference type="AlphaFoldDB" id="A0A1Q3D4Y2"/>
<feature type="non-terminal residue" evidence="1">
    <location>
        <position position="136"/>
    </location>
</feature>
<dbReference type="EMBL" id="BDDD01004352">
    <property type="protein sequence ID" value="GAV87512.1"/>
    <property type="molecule type" value="Genomic_DNA"/>
</dbReference>
<evidence type="ECO:0000313" key="1">
    <source>
        <dbReference type="EMBL" id="GAV87512.1"/>
    </source>
</evidence>
<dbReference type="OrthoDB" id="1888602at2759"/>
<organism evidence="1 2">
    <name type="scientific">Cephalotus follicularis</name>
    <name type="common">Albany pitcher plant</name>
    <dbReference type="NCBI Taxonomy" id="3775"/>
    <lineage>
        <taxon>Eukaryota</taxon>
        <taxon>Viridiplantae</taxon>
        <taxon>Streptophyta</taxon>
        <taxon>Embryophyta</taxon>
        <taxon>Tracheophyta</taxon>
        <taxon>Spermatophyta</taxon>
        <taxon>Magnoliopsida</taxon>
        <taxon>eudicotyledons</taxon>
        <taxon>Gunneridae</taxon>
        <taxon>Pentapetalae</taxon>
        <taxon>rosids</taxon>
        <taxon>fabids</taxon>
        <taxon>Oxalidales</taxon>
        <taxon>Cephalotaceae</taxon>
        <taxon>Cephalotus</taxon>
    </lineage>
</organism>
<sequence>DQYGVSPRPKKLYRARQKAQNQIEGKNSEAYSKVLKYVKLLRETNPDTTMRFEHHPRLSTSEALVFMRMFICYRASKKGFLGGCRRFIGSDGCHLMGIFRGVMLSTVSIDGNKGLFPAAFVVVESEYIGSWKFFME</sequence>
<evidence type="ECO:0008006" key="3">
    <source>
        <dbReference type="Google" id="ProtNLM"/>
    </source>
</evidence>
<keyword evidence="2" id="KW-1185">Reference proteome</keyword>
<proteinExistence type="predicted"/>
<comment type="caution">
    <text evidence="1">The sequence shown here is derived from an EMBL/GenBank/DDBJ whole genome shotgun (WGS) entry which is preliminary data.</text>
</comment>
<dbReference type="InParanoid" id="A0A1Q3D4Y2"/>
<name>A0A1Q3D4Y2_CEPFO</name>
<gene>
    <name evidence="1" type="ORF">CFOL_v3_30938</name>
</gene>
<dbReference type="PANTHER" id="PTHR31973">
    <property type="entry name" value="POLYPROTEIN, PUTATIVE-RELATED"/>
    <property type="match status" value="1"/>
</dbReference>
<feature type="non-terminal residue" evidence="1">
    <location>
        <position position="1"/>
    </location>
</feature>
<accession>A0A1Q3D4Y2</accession>
<dbReference type="STRING" id="3775.A0A1Q3D4Y2"/>
<dbReference type="Proteomes" id="UP000187406">
    <property type="component" value="Unassembled WGS sequence"/>
</dbReference>
<protein>
    <recommendedName>
        <fullName evidence="3">MULE transposase domain-containing protein</fullName>
    </recommendedName>
</protein>
<evidence type="ECO:0000313" key="2">
    <source>
        <dbReference type="Proteomes" id="UP000187406"/>
    </source>
</evidence>